<sequence>MGLSLVLSACNPDDPNKLLGGSPANGGKPCPPSAGGEGGQAPTTVGNGGGSSTGTTTGGGNGGPKTVLDERVVSYSEALRTASLKLAGKLPKNDEIEGIRSAEDPKKVYETFVDQYMASPRFASAMIDFWKNTFRSGAMAPGETPNRDTAPLFAAKITVEGADFRQMFTATAGTCPTYDAATGTFTPGDCANGPTAAPAAGVLTDAGLMAQYASALAFRRVRFIQETFSCSKMPAEYTSKPEPKGQGFYTSPWPFESIAGAANGGRVDFLDYSSTICANCHGTMNHRAPLFAAFDDSGTYVEPVVGGDGFLEFSATVPIDGNPKVKMSDYLPPGETTGFKFGAPAANMLEFGQRMAADDEVARCAVVRVWNFAMSKGDAVYDLADVPESVIGPLLTQFKTNYNLRDVIRAAFVHDDFVRY</sequence>
<evidence type="ECO:0000313" key="6">
    <source>
        <dbReference type="EMBL" id="MRG93533.1"/>
    </source>
</evidence>
<evidence type="ECO:0000256" key="2">
    <source>
        <dbReference type="ARBA" id="ARBA00023004"/>
    </source>
</evidence>
<dbReference type="InterPro" id="IPR009056">
    <property type="entry name" value="Cyt_c-like_dom"/>
</dbReference>
<keyword evidence="2 3" id="KW-0408">Iron</keyword>
<dbReference type="OrthoDB" id="5497769at2"/>
<dbReference type="GO" id="GO:0009055">
    <property type="term" value="F:electron transfer activity"/>
    <property type="evidence" value="ECO:0007669"/>
    <property type="project" value="InterPro"/>
</dbReference>
<keyword evidence="1 3" id="KW-0479">Metal-binding</keyword>
<feature type="region of interest" description="Disordered" evidence="4">
    <location>
        <begin position="11"/>
        <end position="67"/>
    </location>
</feature>
<feature type="domain" description="Cytochrome c" evidence="5">
    <location>
        <begin position="260"/>
        <end position="371"/>
    </location>
</feature>
<dbReference type="RefSeq" id="WP_153820356.1">
    <property type="nucleotide sequence ID" value="NZ_WJIE01000004.1"/>
</dbReference>
<keyword evidence="7" id="KW-1185">Reference proteome</keyword>
<name>A0A6N7PN85_9BACT</name>
<dbReference type="AlphaFoldDB" id="A0A6N7PN85"/>
<protein>
    <recommendedName>
        <fullName evidence="5">Cytochrome c domain-containing protein</fullName>
    </recommendedName>
</protein>
<comment type="caution">
    <text evidence="6">The sequence shown here is derived from an EMBL/GenBank/DDBJ whole genome shotgun (WGS) entry which is preliminary data.</text>
</comment>
<evidence type="ECO:0000313" key="7">
    <source>
        <dbReference type="Proteomes" id="UP000440224"/>
    </source>
</evidence>
<evidence type="ECO:0000256" key="1">
    <source>
        <dbReference type="ARBA" id="ARBA00022723"/>
    </source>
</evidence>
<dbReference type="PROSITE" id="PS51007">
    <property type="entry name" value="CYTC"/>
    <property type="match status" value="1"/>
</dbReference>
<dbReference type="GO" id="GO:0046872">
    <property type="term" value="F:metal ion binding"/>
    <property type="evidence" value="ECO:0007669"/>
    <property type="project" value="UniProtKB-KW"/>
</dbReference>
<evidence type="ECO:0000256" key="4">
    <source>
        <dbReference type="SAM" id="MobiDB-lite"/>
    </source>
</evidence>
<feature type="compositionally biased region" description="Gly residues" evidence="4">
    <location>
        <begin position="46"/>
        <end position="63"/>
    </location>
</feature>
<dbReference type="EMBL" id="WJIE01000004">
    <property type="protein sequence ID" value="MRG93533.1"/>
    <property type="molecule type" value="Genomic_DNA"/>
</dbReference>
<evidence type="ECO:0000256" key="3">
    <source>
        <dbReference type="PROSITE-ProRule" id="PRU00433"/>
    </source>
</evidence>
<gene>
    <name evidence="6" type="ORF">GF068_16675</name>
</gene>
<dbReference type="Proteomes" id="UP000440224">
    <property type="component" value="Unassembled WGS sequence"/>
</dbReference>
<proteinExistence type="predicted"/>
<dbReference type="GO" id="GO:0020037">
    <property type="term" value="F:heme binding"/>
    <property type="evidence" value="ECO:0007669"/>
    <property type="project" value="InterPro"/>
</dbReference>
<keyword evidence="3" id="KW-0349">Heme</keyword>
<reference evidence="6 7" key="1">
    <citation type="submission" date="2019-10" db="EMBL/GenBank/DDBJ databases">
        <title>A soil myxobacterium in the family Polyangiaceae.</title>
        <authorList>
            <person name="Li Y."/>
            <person name="Wang J."/>
        </authorList>
    </citation>
    <scope>NUCLEOTIDE SEQUENCE [LARGE SCALE GENOMIC DNA]</scope>
    <source>
        <strain evidence="6 7">DSM 14734</strain>
    </source>
</reference>
<evidence type="ECO:0000259" key="5">
    <source>
        <dbReference type="PROSITE" id="PS51007"/>
    </source>
</evidence>
<accession>A0A6N7PN85</accession>
<organism evidence="6 7">
    <name type="scientific">Polyangium spumosum</name>
    <dbReference type="NCBI Taxonomy" id="889282"/>
    <lineage>
        <taxon>Bacteria</taxon>
        <taxon>Pseudomonadati</taxon>
        <taxon>Myxococcota</taxon>
        <taxon>Polyangia</taxon>
        <taxon>Polyangiales</taxon>
        <taxon>Polyangiaceae</taxon>
        <taxon>Polyangium</taxon>
    </lineage>
</organism>